<dbReference type="InterPro" id="IPR032861">
    <property type="entry name" value="TAXi_N"/>
</dbReference>
<proteinExistence type="inferred from homology"/>
<comment type="similarity">
    <text evidence="1">Belongs to the peptidase A1 family.</text>
</comment>
<gene>
    <name evidence="3" type="ORF">PHYPA_017993</name>
</gene>
<dbReference type="Proteomes" id="UP000006727">
    <property type="component" value="Chromosome 14"/>
</dbReference>
<evidence type="ECO:0000313" key="3">
    <source>
        <dbReference type="EMBL" id="PNR40590.1"/>
    </source>
</evidence>
<dbReference type="PANTHER" id="PTHR13683:SF888">
    <property type="entry name" value="XYLANASE INHIBITOR N-TERMINAL DOMAIN-CONTAINING PROTEIN"/>
    <property type="match status" value="1"/>
</dbReference>
<reference evidence="4" key="3">
    <citation type="submission" date="2020-12" db="UniProtKB">
        <authorList>
            <consortium name="EnsemblPlants"/>
        </authorList>
    </citation>
    <scope>IDENTIFICATION</scope>
</reference>
<dbReference type="AlphaFoldDB" id="A0A2K1JGB3"/>
<evidence type="ECO:0000313" key="4">
    <source>
        <dbReference type="EnsemblPlants" id="Pp3c14_4220V3.1"/>
    </source>
</evidence>
<evidence type="ECO:0000313" key="5">
    <source>
        <dbReference type="Proteomes" id="UP000006727"/>
    </source>
</evidence>
<reference evidence="3 5" key="2">
    <citation type="journal article" date="2018" name="Plant J.">
        <title>The Physcomitrella patens chromosome-scale assembly reveals moss genome structure and evolution.</title>
        <authorList>
            <person name="Lang D."/>
            <person name="Ullrich K.K."/>
            <person name="Murat F."/>
            <person name="Fuchs J."/>
            <person name="Jenkins J."/>
            <person name="Haas F.B."/>
            <person name="Piednoel M."/>
            <person name="Gundlach H."/>
            <person name="Van Bel M."/>
            <person name="Meyberg R."/>
            <person name="Vives C."/>
            <person name="Morata J."/>
            <person name="Symeonidi A."/>
            <person name="Hiss M."/>
            <person name="Muchero W."/>
            <person name="Kamisugi Y."/>
            <person name="Saleh O."/>
            <person name="Blanc G."/>
            <person name="Decker E.L."/>
            <person name="van Gessel N."/>
            <person name="Grimwood J."/>
            <person name="Hayes R.D."/>
            <person name="Graham S.W."/>
            <person name="Gunter L.E."/>
            <person name="McDaniel S.F."/>
            <person name="Hoernstein S.N.W."/>
            <person name="Larsson A."/>
            <person name="Li F.W."/>
            <person name="Perroud P.F."/>
            <person name="Phillips J."/>
            <person name="Ranjan P."/>
            <person name="Rokshar D.S."/>
            <person name="Rothfels C.J."/>
            <person name="Schneider L."/>
            <person name="Shu S."/>
            <person name="Stevenson D.W."/>
            <person name="Thummler F."/>
            <person name="Tillich M."/>
            <person name="Villarreal Aguilar J.C."/>
            <person name="Widiez T."/>
            <person name="Wong G.K."/>
            <person name="Wymore A."/>
            <person name="Zhang Y."/>
            <person name="Zimmer A.D."/>
            <person name="Quatrano R.S."/>
            <person name="Mayer K.F.X."/>
            <person name="Goodstein D."/>
            <person name="Casacuberta J.M."/>
            <person name="Vandepoele K."/>
            <person name="Reski R."/>
            <person name="Cuming A.C."/>
            <person name="Tuskan G.A."/>
            <person name="Maumus F."/>
            <person name="Salse J."/>
            <person name="Schmutz J."/>
            <person name="Rensing S.A."/>
        </authorList>
    </citation>
    <scope>NUCLEOTIDE SEQUENCE [LARGE SCALE GENOMIC DNA]</scope>
    <source>
        <strain evidence="4 5">cv. Gransden 2004</strain>
    </source>
</reference>
<sequence length="225" mass="24980">MALDTGSYASWLLCNYPPFAQGQKEVFYSPKPKNYISAAKYKSQPKRAHTQASLPPLSFKECGPDLEHVCFEIEDRHHHWGRVAAALVEDAFTLAPEFPTSQSVPVRLQFGCGFRVAQRGMWWATGAGSGYGHGVMGLGNRGLSVSKQMADSGLVDHILGFCFAYGVFQSDHDREHRNTDTVGYVVLGRPWDYDDNAYQWIPIGSSPKHGYPISTPLWSSITPSH</sequence>
<evidence type="ECO:0000259" key="2">
    <source>
        <dbReference type="Pfam" id="PF14543"/>
    </source>
</evidence>
<dbReference type="InterPro" id="IPR021109">
    <property type="entry name" value="Peptidase_aspartic_dom_sf"/>
</dbReference>
<dbReference type="STRING" id="3218.A0A2K1JGB3"/>
<dbReference type="Pfam" id="PF14543">
    <property type="entry name" value="TAXi_N"/>
    <property type="match status" value="1"/>
</dbReference>
<dbReference type="Gramene" id="Pp3c14_4220V3.1">
    <property type="protein sequence ID" value="Pp3c14_4220V3.1"/>
    <property type="gene ID" value="Pp3c14_4220"/>
</dbReference>
<dbReference type="SUPFAM" id="SSF50630">
    <property type="entry name" value="Acid proteases"/>
    <property type="match status" value="1"/>
</dbReference>
<protein>
    <recommendedName>
        <fullName evidence="2">Xylanase inhibitor N-terminal domain-containing protein</fullName>
    </recommendedName>
</protein>
<keyword evidence="5" id="KW-1185">Reference proteome</keyword>
<dbReference type="EnsemblPlants" id="Pp3c14_4220V3.1">
    <property type="protein sequence ID" value="Pp3c14_4220V3.1"/>
    <property type="gene ID" value="Pp3c14_4220"/>
</dbReference>
<dbReference type="EMBL" id="ABEU02000014">
    <property type="protein sequence ID" value="PNR40590.1"/>
    <property type="molecule type" value="Genomic_DNA"/>
</dbReference>
<feature type="domain" description="Xylanase inhibitor N-terminal" evidence="2">
    <location>
        <begin position="1"/>
        <end position="167"/>
    </location>
</feature>
<dbReference type="InParanoid" id="A0A2K1JGB3"/>
<dbReference type="PANTHER" id="PTHR13683">
    <property type="entry name" value="ASPARTYL PROTEASES"/>
    <property type="match status" value="1"/>
</dbReference>
<dbReference type="GO" id="GO:0006508">
    <property type="term" value="P:proteolysis"/>
    <property type="evidence" value="ECO:0007669"/>
    <property type="project" value="InterPro"/>
</dbReference>
<accession>A0A2K1JGB3</accession>
<dbReference type="GO" id="GO:0004190">
    <property type="term" value="F:aspartic-type endopeptidase activity"/>
    <property type="evidence" value="ECO:0007669"/>
    <property type="project" value="InterPro"/>
</dbReference>
<organism evidence="3">
    <name type="scientific">Physcomitrium patens</name>
    <name type="common">Spreading-leaved earth moss</name>
    <name type="synonym">Physcomitrella patens</name>
    <dbReference type="NCBI Taxonomy" id="3218"/>
    <lineage>
        <taxon>Eukaryota</taxon>
        <taxon>Viridiplantae</taxon>
        <taxon>Streptophyta</taxon>
        <taxon>Embryophyta</taxon>
        <taxon>Bryophyta</taxon>
        <taxon>Bryophytina</taxon>
        <taxon>Bryopsida</taxon>
        <taxon>Funariidae</taxon>
        <taxon>Funariales</taxon>
        <taxon>Funariaceae</taxon>
        <taxon>Physcomitrium</taxon>
    </lineage>
</organism>
<reference evidence="3 5" key="1">
    <citation type="journal article" date="2008" name="Science">
        <title>The Physcomitrella genome reveals evolutionary insights into the conquest of land by plants.</title>
        <authorList>
            <person name="Rensing S."/>
            <person name="Lang D."/>
            <person name="Zimmer A."/>
            <person name="Terry A."/>
            <person name="Salamov A."/>
            <person name="Shapiro H."/>
            <person name="Nishiyama T."/>
            <person name="Perroud P.-F."/>
            <person name="Lindquist E."/>
            <person name="Kamisugi Y."/>
            <person name="Tanahashi T."/>
            <person name="Sakakibara K."/>
            <person name="Fujita T."/>
            <person name="Oishi K."/>
            <person name="Shin-I T."/>
            <person name="Kuroki Y."/>
            <person name="Toyoda A."/>
            <person name="Suzuki Y."/>
            <person name="Hashimoto A."/>
            <person name="Yamaguchi K."/>
            <person name="Sugano A."/>
            <person name="Kohara Y."/>
            <person name="Fujiyama A."/>
            <person name="Anterola A."/>
            <person name="Aoki S."/>
            <person name="Ashton N."/>
            <person name="Barbazuk W.B."/>
            <person name="Barker E."/>
            <person name="Bennetzen J."/>
            <person name="Bezanilla M."/>
            <person name="Blankenship R."/>
            <person name="Cho S.H."/>
            <person name="Dutcher S."/>
            <person name="Estelle M."/>
            <person name="Fawcett J.A."/>
            <person name="Gundlach H."/>
            <person name="Hanada K."/>
            <person name="Heyl A."/>
            <person name="Hicks K.A."/>
            <person name="Hugh J."/>
            <person name="Lohr M."/>
            <person name="Mayer K."/>
            <person name="Melkozernov A."/>
            <person name="Murata T."/>
            <person name="Nelson D."/>
            <person name="Pils B."/>
            <person name="Prigge M."/>
            <person name="Reiss B."/>
            <person name="Renner T."/>
            <person name="Rombauts S."/>
            <person name="Rushton P."/>
            <person name="Sanderfoot A."/>
            <person name="Schween G."/>
            <person name="Shiu S.-H."/>
            <person name="Stueber K."/>
            <person name="Theodoulou F.L."/>
            <person name="Tu H."/>
            <person name="Van de Peer Y."/>
            <person name="Verrier P.J."/>
            <person name="Waters E."/>
            <person name="Wood A."/>
            <person name="Yang L."/>
            <person name="Cove D."/>
            <person name="Cuming A."/>
            <person name="Hasebe M."/>
            <person name="Lucas S."/>
            <person name="Mishler D.B."/>
            <person name="Reski R."/>
            <person name="Grigoriev I."/>
            <person name="Quatrano R.S."/>
            <person name="Boore J.L."/>
        </authorList>
    </citation>
    <scope>NUCLEOTIDE SEQUENCE [LARGE SCALE GENOMIC DNA]</scope>
    <source>
        <strain evidence="4 5">cv. Gransden 2004</strain>
    </source>
</reference>
<evidence type="ECO:0000256" key="1">
    <source>
        <dbReference type="ARBA" id="ARBA00007447"/>
    </source>
</evidence>
<name>A0A2K1JGB3_PHYPA</name>
<dbReference type="Gene3D" id="2.40.70.10">
    <property type="entry name" value="Acid Proteases"/>
    <property type="match status" value="1"/>
</dbReference>
<dbReference type="PaxDb" id="3218-PP1S126_119V6.1"/>
<dbReference type="InterPro" id="IPR001461">
    <property type="entry name" value="Aspartic_peptidase_A1"/>
</dbReference>